<dbReference type="EMBL" id="AF083031">
    <property type="protein sequence ID" value="AAK39720.1"/>
    <property type="molecule type" value="Genomic_DNA"/>
</dbReference>
<reference evidence="2 3" key="1">
    <citation type="journal article" date="2001" name="Nature">
        <title>The highly reduced genome of an enslaved algal nucleus.</title>
        <authorList>
            <person name="Douglas S."/>
            <person name="Zauner S."/>
            <person name="Fraunholz M."/>
            <person name="Beaton M."/>
            <person name="Penny S."/>
            <person name="Deng L."/>
            <person name="Wu X."/>
            <person name="Reith M."/>
            <person name="Cavalier-Smith T."/>
            <person name="Maier U."/>
        </authorList>
    </citation>
    <scope>NUCLEOTIDE SEQUENCE [LARGE SCALE GENOMIC DNA]</scope>
</reference>
<keyword evidence="1" id="KW-1133">Transmembrane helix</keyword>
<keyword evidence="1" id="KW-0472">Membrane</keyword>
<evidence type="ECO:0000313" key="3">
    <source>
        <dbReference type="Proteomes" id="UP000242167"/>
    </source>
</evidence>
<dbReference type="AlphaFoldDB" id="Q98S62"/>
<name>Q98S62_GUITH</name>
<sequence length="341" mass="41314">MKIEVNVLPFFNKEKVLYKFLTFIYYFIRLFLKKRNLDIIENEKIILITLLKSNIKAQILKLSSIYSFIDKIKKLILSFYKLCLLLTFLKLKSISLKKFFLLIKKEILNSILESFRFSKSITKNIIFPLNSLKIIFLKFYKSKKKNPKNKIRSFEKFKVDNLESTYKYQCKEYLLNGISILNILRIWIIFLQNYKISCFNLKKSTNTGKKIENTLFDIFLNYNSKLNKVVRIINYISYFFYSQTYSLLLNLISKKFKILNFFFSFENLSIFFARLVFFKNKIIYENKIKTYFVVFNENHQKLILKKFKPKKAIQKTFYTRKTQIFVRSFSLNYSFRPFVFV</sequence>
<geneLocation type="nucleomorph" evidence="2"/>
<feature type="transmembrane region" description="Helical" evidence="1">
    <location>
        <begin position="258"/>
        <end position="277"/>
    </location>
</feature>
<feature type="transmembrane region" description="Helical" evidence="1">
    <location>
        <begin position="232"/>
        <end position="252"/>
    </location>
</feature>
<keyword evidence="2" id="KW-0542">Nucleomorph</keyword>
<dbReference type="Proteomes" id="UP000242167">
    <property type="component" value="Nucleomorph 3"/>
</dbReference>
<gene>
    <name evidence="2" type="primary">orf341</name>
</gene>
<accession>Q98S62</accession>
<organism evidence="2 3">
    <name type="scientific">Guillardia theta</name>
    <name type="common">Cryptophyte</name>
    <name type="synonym">Cryptomonas phi</name>
    <dbReference type="NCBI Taxonomy" id="55529"/>
    <lineage>
        <taxon>Eukaryota</taxon>
        <taxon>Cryptophyceae</taxon>
        <taxon>Pyrenomonadales</taxon>
        <taxon>Geminigeraceae</taxon>
        <taxon>Guillardia</taxon>
    </lineage>
</organism>
<dbReference type="RefSeq" id="XP_001713411.1">
    <property type="nucleotide sequence ID" value="XM_001713359.1"/>
</dbReference>
<dbReference type="PIR" id="E90128">
    <property type="entry name" value="E90128"/>
</dbReference>
<dbReference type="GeneID" id="857193"/>
<keyword evidence="1" id="KW-0812">Transmembrane</keyword>
<protein>
    <submittedName>
        <fullName evidence="2">Uncharacterized protein</fullName>
    </submittedName>
</protein>
<proteinExistence type="predicted"/>
<feature type="transmembrane region" description="Helical" evidence="1">
    <location>
        <begin position="16"/>
        <end position="32"/>
    </location>
</feature>
<evidence type="ECO:0000256" key="1">
    <source>
        <dbReference type="SAM" id="Phobius"/>
    </source>
</evidence>
<evidence type="ECO:0000313" key="2">
    <source>
        <dbReference type="EMBL" id="AAK39720.1"/>
    </source>
</evidence>